<protein>
    <submittedName>
        <fullName evidence="2">Putative RNA-binding Zn-ribbon protein involved in translation (DUF1610 family)</fullName>
    </submittedName>
</protein>
<evidence type="ECO:0000313" key="3">
    <source>
        <dbReference type="Proteomes" id="UP000570361"/>
    </source>
</evidence>
<evidence type="ECO:0000256" key="1">
    <source>
        <dbReference type="SAM" id="MobiDB-lite"/>
    </source>
</evidence>
<dbReference type="AlphaFoldDB" id="A0A7W5FRB0"/>
<evidence type="ECO:0000313" key="2">
    <source>
        <dbReference type="EMBL" id="MBB3114341.1"/>
    </source>
</evidence>
<feature type="region of interest" description="Disordered" evidence="1">
    <location>
        <begin position="52"/>
        <end position="93"/>
    </location>
</feature>
<name>A0A7W5FRB0_9BACL</name>
<keyword evidence="3" id="KW-1185">Reference proteome</keyword>
<gene>
    <name evidence="2" type="ORF">FHS18_006462</name>
</gene>
<sequence>MSVQEETVVCPWCHTEIMWDPEIGPEKHCPYCGNELSGYRTLQLGIDKIEDGEEDEDEHEHNHDHDADDREWEDDDQNDHGHASRGVAHLGRGGGDLAAQATVERLLETQLEMPECPVCREYLLEAGVETIGEGTFKPAYSKLLKGALISAPFQIVHYVCPSCFHMENKLSKADQDRMIATLAEAAEND</sequence>
<accession>A0A7W5FRB0</accession>
<proteinExistence type="predicted"/>
<feature type="compositionally biased region" description="Basic and acidic residues" evidence="1">
    <location>
        <begin position="59"/>
        <end position="68"/>
    </location>
</feature>
<dbReference type="EMBL" id="JACHXK010000030">
    <property type="protein sequence ID" value="MBB3114341.1"/>
    <property type="molecule type" value="Genomic_DNA"/>
</dbReference>
<reference evidence="2 3" key="1">
    <citation type="submission" date="2020-08" db="EMBL/GenBank/DDBJ databases">
        <title>Genomic Encyclopedia of Type Strains, Phase III (KMG-III): the genomes of soil and plant-associated and newly described type strains.</title>
        <authorList>
            <person name="Whitman W."/>
        </authorList>
    </citation>
    <scope>NUCLEOTIDE SEQUENCE [LARGE SCALE GENOMIC DNA]</scope>
    <source>
        <strain evidence="2 3">CECT 5862</strain>
    </source>
</reference>
<dbReference type="Proteomes" id="UP000570361">
    <property type="component" value="Unassembled WGS sequence"/>
</dbReference>
<comment type="caution">
    <text evidence="2">The sequence shown here is derived from an EMBL/GenBank/DDBJ whole genome shotgun (WGS) entry which is preliminary data.</text>
</comment>
<organism evidence="2 3">
    <name type="scientific">Paenibacillus phyllosphaerae</name>
    <dbReference type="NCBI Taxonomy" id="274593"/>
    <lineage>
        <taxon>Bacteria</taxon>
        <taxon>Bacillati</taxon>
        <taxon>Bacillota</taxon>
        <taxon>Bacilli</taxon>
        <taxon>Bacillales</taxon>
        <taxon>Paenibacillaceae</taxon>
        <taxon>Paenibacillus</taxon>
    </lineage>
</organism>
<dbReference type="RefSeq" id="WP_183604379.1">
    <property type="nucleotide sequence ID" value="NZ_JACHXK010000030.1"/>
</dbReference>